<dbReference type="Proteomes" id="UP000019118">
    <property type="component" value="Unassembled WGS sequence"/>
</dbReference>
<reference evidence="8" key="2">
    <citation type="submission" date="2024-08" db="UniProtKB">
        <authorList>
            <consortium name="EnsemblMetazoa"/>
        </authorList>
    </citation>
    <scope>IDENTIFICATION</scope>
</reference>
<dbReference type="Pfam" id="PF05005">
    <property type="entry name" value="Ocnus"/>
    <property type="match status" value="1"/>
</dbReference>
<dbReference type="GO" id="GO:0030154">
    <property type="term" value="P:cell differentiation"/>
    <property type="evidence" value="ECO:0007669"/>
    <property type="project" value="UniProtKB-KW"/>
</dbReference>
<dbReference type="RefSeq" id="XP_019772760.1">
    <property type="nucleotide sequence ID" value="XM_019917201.2"/>
</dbReference>
<dbReference type="PANTHER" id="PTHR12258">
    <property type="entry name" value="JANUS-A/JANUS-B"/>
    <property type="match status" value="1"/>
</dbReference>
<dbReference type="InterPro" id="IPR007702">
    <property type="entry name" value="Janus"/>
</dbReference>
<accession>A0AAR5QHQ5</accession>
<comment type="function">
    <text evidence="1">JanA and janB regulate somatic sex differentiation.</text>
</comment>
<organism evidence="8 9">
    <name type="scientific">Dendroctonus ponderosae</name>
    <name type="common">Mountain pine beetle</name>
    <dbReference type="NCBI Taxonomy" id="77166"/>
    <lineage>
        <taxon>Eukaryota</taxon>
        <taxon>Metazoa</taxon>
        <taxon>Ecdysozoa</taxon>
        <taxon>Arthropoda</taxon>
        <taxon>Hexapoda</taxon>
        <taxon>Insecta</taxon>
        <taxon>Pterygota</taxon>
        <taxon>Neoptera</taxon>
        <taxon>Endopterygota</taxon>
        <taxon>Coleoptera</taxon>
        <taxon>Polyphaga</taxon>
        <taxon>Cucujiformia</taxon>
        <taxon>Curculionidae</taxon>
        <taxon>Scolytinae</taxon>
        <taxon>Dendroctonus</taxon>
    </lineage>
</organism>
<evidence type="ECO:0000313" key="8">
    <source>
        <dbReference type="EnsemblMetazoa" id="XP_019772760.1"/>
    </source>
</evidence>
<reference evidence="9" key="1">
    <citation type="journal article" date="2013" name="Genome Biol.">
        <title>Draft genome of the mountain pine beetle, Dendroctonus ponderosae Hopkins, a major forest pest.</title>
        <authorList>
            <person name="Keeling C.I."/>
            <person name="Yuen M.M."/>
            <person name="Liao N.Y."/>
            <person name="Docking T.R."/>
            <person name="Chan S.K."/>
            <person name="Taylor G.A."/>
            <person name="Palmquist D.L."/>
            <person name="Jackman S.D."/>
            <person name="Nguyen A."/>
            <person name="Li M."/>
            <person name="Henderson H."/>
            <person name="Janes J.K."/>
            <person name="Zhao Y."/>
            <person name="Pandoh P."/>
            <person name="Moore R."/>
            <person name="Sperling F.A."/>
            <person name="Huber D.P."/>
            <person name="Birol I."/>
            <person name="Jones S.J."/>
            <person name="Bohlmann J."/>
        </authorList>
    </citation>
    <scope>NUCLEOTIDE SEQUENCE</scope>
</reference>
<evidence type="ECO:0000256" key="1">
    <source>
        <dbReference type="ARBA" id="ARBA00002508"/>
    </source>
</evidence>
<dbReference type="GO" id="GO:0101006">
    <property type="term" value="F:protein histidine phosphatase activity"/>
    <property type="evidence" value="ECO:0007669"/>
    <property type="project" value="TreeGrafter"/>
</dbReference>
<evidence type="ECO:0000256" key="3">
    <source>
        <dbReference type="ARBA" id="ARBA00022782"/>
    </source>
</evidence>
<feature type="binding site" evidence="7">
    <location>
        <position position="35"/>
    </location>
    <ligand>
        <name>substrate</name>
    </ligand>
</feature>
<protein>
    <recommendedName>
        <fullName evidence="5">Sex-regulated protein janus-A</fullName>
    </recommendedName>
</protein>
<feature type="active site" description="Proton acceptor" evidence="6">
    <location>
        <position position="65"/>
    </location>
</feature>
<dbReference type="EnsemblMetazoa" id="XM_019917201.1">
    <property type="protein sequence ID" value="XP_019772760.1"/>
    <property type="gene ID" value="LOC109546278"/>
</dbReference>
<name>A0AAR5QHQ5_DENPD</name>
<keyword evidence="9" id="KW-1185">Reference proteome</keyword>
<dbReference type="AlphaFoldDB" id="A0AAR5QHQ5"/>
<keyword evidence="3" id="KW-0221">Differentiation</keyword>
<comment type="similarity">
    <text evidence="2">Belongs to the janus family.</text>
</comment>
<dbReference type="GO" id="GO:0005829">
    <property type="term" value="C:cytosol"/>
    <property type="evidence" value="ECO:0007669"/>
    <property type="project" value="TreeGrafter"/>
</dbReference>
<sequence length="144" mass="16047">MIRAAATASQQLRKMASSAIPQIKNVDIDPRGTFKYILIKVSCPDSDGKFEDKLIVRGYAECGYHSDINDKVTDELQALKSSKVIKDWRSKVLGGGRIKHDPGAKTINVYGYSQGFGKADHELSVDIIKTQYPSYQITWSDEGY</sequence>
<dbReference type="Gene3D" id="3.50.20.20">
    <property type="entry name" value="Janus/Ocnus"/>
    <property type="match status" value="1"/>
</dbReference>
<dbReference type="InterPro" id="IPR038596">
    <property type="entry name" value="Janus_sf"/>
</dbReference>
<evidence type="ECO:0000256" key="7">
    <source>
        <dbReference type="PIRSR" id="PIRSR607702-2"/>
    </source>
</evidence>
<evidence type="ECO:0000313" key="9">
    <source>
        <dbReference type="Proteomes" id="UP000019118"/>
    </source>
</evidence>
<dbReference type="GeneID" id="109546278"/>
<evidence type="ECO:0000256" key="6">
    <source>
        <dbReference type="PIRSR" id="PIRSR607702-1"/>
    </source>
</evidence>
<dbReference type="SUPFAM" id="SSF143724">
    <property type="entry name" value="PHP14-like"/>
    <property type="match status" value="1"/>
</dbReference>
<dbReference type="GO" id="GO:0007548">
    <property type="term" value="P:sex differentiation"/>
    <property type="evidence" value="ECO:0007669"/>
    <property type="project" value="UniProtKB-KW"/>
</dbReference>
<dbReference type="FunFam" id="3.50.20.20:FF:000001">
    <property type="entry name" value="14 kDa phosphohistidine phosphatase"/>
    <property type="match status" value="1"/>
</dbReference>
<evidence type="ECO:0000256" key="2">
    <source>
        <dbReference type="ARBA" id="ARBA00010971"/>
    </source>
</evidence>
<dbReference type="KEGG" id="dpa:109546278"/>
<keyword evidence="4" id="KW-0726">Sexual differentiation</keyword>
<evidence type="ECO:0000256" key="5">
    <source>
        <dbReference type="ARBA" id="ARBA00068494"/>
    </source>
</evidence>
<dbReference type="PANTHER" id="PTHR12258:SF5">
    <property type="entry name" value="BCDNA.GH02250-RELATED"/>
    <property type="match status" value="1"/>
</dbReference>
<evidence type="ECO:0000256" key="4">
    <source>
        <dbReference type="ARBA" id="ARBA00022928"/>
    </source>
</evidence>
<proteinExistence type="inferred from homology"/>